<reference evidence="5 6" key="1">
    <citation type="submission" date="2017-06" db="EMBL/GenBank/DDBJ databases">
        <authorList>
            <person name="Kim H.J."/>
            <person name="Triplett B.A."/>
        </authorList>
    </citation>
    <scope>NUCLEOTIDE SEQUENCE [LARGE SCALE GENOMIC DNA]</scope>
    <source>
        <strain evidence="5 6">DSM 13116</strain>
    </source>
</reference>
<evidence type="ECO:0000259" key="4">
    <source>
        <dbReference type="Pfam" id="PF11873"/>
    </source>
</evidence>
<accession>A0A239AKS3</accession>
<dbReference type="Proteomes" id="UP000198324">
    <property type="component" value="Unassembled WGS sequence"/>
</dbReference>
<dbReference type="AlphaFoldDB" id="A0A239AKS3"/>
<dbReference type="EMBL" id="FZOC01000004">
    <property type="protein sequence ID" value="SNR96275.1"/>
    <property type="molecule type" value="Genomic_DNA"/>
</dbReference>
<protein>
    <submittedName>
        <fullName evidence="5">Membrane-bound lytic murein transglycosylase C</fullName>
    </submittedName>
</protein>
<evidence type="ECO:0000256" key="2">
    <source>
        <dbReference type="SAM" id="SignalP"/>
    </source>
</evidence>
<dbReference type="InterPro" id="IPR023346">
    <property type="entry name" value="Lysozyme-like_dom_sf"/>
</dbReference>
<feature type="chain" id="PRO_5012828146" evidence="2">
    <location>
        <begin position="28"/>
        <end position="392"/>
    </location>
</feature>
<dbReference type="PANTHER" id="PTHR37423:SF2">
    <property type="entry name" value="MEMBRANE-BOUND LYTIC MUREIN TRANSGLYCOSYLASE C"/>
    <property type="match status" value="1"/>
</dbReference>
<organism evidence="5 6">
    <name type="scientific">Humidesulfovibrio mexicanus</name>
    <dbReference type="NCBI Taxonomy" id="147047"/>
    <lineage>
        <taxon>Bacteria</taxon>
        <taxon>Pseudomonadati</taxon>
        <taxon>Thermodesulfobacteriota</taxon>
        <taxon>Desulfovibrionia</taxon>
        <taxon>Desulfovibrionales</taxon>
        <taxon>Desulfovibrionaceae</taxon>
        <taxon>Humidesulfovibrio</taxon>
    </lineage>
</organism>
<dbReference type="CDD" id="cd16893">
    <property type="entry name" value="LT_MltC_MltE"/>
    <property type="match status" value="1"/>
</dbReference>
<feature type="domain" description="Transglycosylase SLT" evidence="3">
    <location>
        <begin position="227"/>
        <end position="350"/>
    </location>
</feature>
<dbReference type="PROSITE" id="PS51257">
    <property type="entry name" value="PROKAR_LIPOPROTEIN"/>
    <property type="match status" value="1"/>
</dbReference>
<name>A0A239AKS3_9BACT</name>
<dbReference type="OrthoDB" id="9781970at2"/>
<dbReference type="SUPFAM" id="SSF53955">
    <property type="entry name" value="Lysozyme-like"/>
    <property type="match status" value="1"/>
</dbReference>
<feature type="domain" description="Murein transglycosylase-C N-terminal" evidence="4">
    <location>
        <begin position="63"/>
        <end position="223"/>
    </location>
</feature>
<dbReference type="InterPro" id="IPR008258">
    <property type="entry name" value="Transglycosylase_SLT_dom_1"/>
</dbReference>
<dbReference type="PANTHER" id="PTHR37423">
    <property type="entry name" value="SOLUBLE LYTIC MUREIN TRANSGLYCOSYLASE-RELATED"/>
    <property type="match status" value="1"/>
</dbReference>
<dbReference type="Pfam" id="PF01464">
    <property type="entry name" value="SLT"/>
    <property type="match status" value="1"/>
</dbReference>
<gene>
    <name evidence="5" type="ORF">SAMN04488503_2063</name>
</gene>
<comment type="similarity">
    <text evidence="1">Belongs to the transglycosylase Slt family.</text>
</comment>
<evidence type="ECO:0000313" key="6">
    <source>
        <dbReference type="Proteomes" id="UP000198324"/>
    </source>
</evidence>
<evidence type="ECO:0000313" key="5">
    <source>
        <dbReference type="EMBL" id="SNR96275.1"/>
    </source>
</evidence>
<keyword evidence="6" id="KW-1185">Reference proteome</keyword>
<dbReference type="Gene3D" id="1.10.530.10">
    <property type="match status" value="1"/>
</dbReference>
<evidence type="ECO:0000256" key="1">
    <source>
        <dbReference type="ARBA" id="ARBA00007734"/>
    </source>
</evidence>
<evidence type="ECO:0000259" key="3">
    <source>
        <dbReference type="Pfam" id="PF01464"/>
    </source>
</evidence>
<keyword evidence="2" id="KW-0732">Signal</keyword>
<feature type="signal peptide" evidence="2">
    <location>
        <begin position="1"/>
        <end position="27"/>
    </location>
</feature>
<dbReference type="InterPro" id="IPR024570">
    <property type="entry name" value="Murein_transglycosylaseC_N"/>
</dbReference>
<sequence>MIPGGNRLPLLAALLCACLLASSCSLGDMTNLARIASGDTNAAVDMARSKAIRYATNPSAIQADYKRFKRLIATFRKAVRGQWGAADAREAQPKRYVKYTQNYLSRASVDFENGSITVETLDAEAPLKSLREAIVTTLLTPYDPRAVDMYSSGPVPLGGRPFLLGEVKDARGRDITTEKQALEYARALLAQGPQERPASSPGKTVRFVVIPMVRDHLQVRAVKFKPLVEAASRRFGVSRVLIYAVIRVESDFNPYAINSVPAIGLMQVVPRSAGADVHRELTGRRGEPDKAFLFDPENNITYGTAYLSILSRRHLAGVTDPVSREYCVIASYNGGSGALLKTFSPSRAKALAAINGRAPTAVYDTITTRHAAAETRQYLRKVLEAKKQFVGL</sequence>
<dbReference type="RefSeq" id="WP_089274293.1">
    <property type="nucleotide sequence ID" value="NZ_FZOC01000004.1"/>
</dbReference>
<dbReference type="Pfam" id="PF11873">
    <property type="entry name" value="Mltc_N"/>
    <property type="match status" value="1"/>
</dbReference>
<proteinExistence type="inferred from homology"/>